<accession>A0ABS7KXY0</accession>
<dbReference type="RefSeq" id="WP_221860765.1">
    <property type="nucleotide sequence ID" value="NZ_JAIKTU010000006.1"/>
</dbReference>
<keyword evidence="9" id="KW-0413">Isomerase</keyword>
<evidence type="ECO:0000256" key="1">
    <source>
        <dbReference type="ARBA" id="ARBA00000083"/>
    </source>
</evidence>
<dbReference type="InterPro" id="IPR036291">
    <property type="entry name" value="NAD(P)-bd_dom_sf"/>
</dbReference>
<dbReference type="InterPro" id="IPR001509">
    <property type="entry name" value="Epimerase_deHydtase"/>
</dbReference>
<reference evidence="13 14" key="1">
    <citation type="journal article" date="2021" name="Cell Host Microbe">
        <title>in vivo commensal control of Clostridioides difficile virulence.</title>
        <authorList>
            <person name="Girinathan B.P."/>
            <person name="Dibenedetto N."/>
            <person name="Worley J.N."/>
            <person name="Peltier J."/>
            <person name="Arrieta-Ortiz M.L."/>
            <person name="Rupa Christinal Immanuel S."/>
            <person name="Lavin R."/>
            <person name="Delaney M.L."/>
            <person name="Cummins C."/>
            <person name="Hoffmann M."/>
            <person name="Luo Y."/>
            <person name="Gonzalez-Escalona N."/>
            <person name="Allard M."/>
            <person name="Onderdonk A.B."/>
            <person name="Gerber G.K."/>
            <person name="Sonenshein A.L."/>
            <person name="Baliga N."/>
            <person name="Dupuy B."/>
            <person name="Bry L."/>
        </authorList>
    </citation>
    <scope>NUCLEOTIDE SEQUENCE [LARGE SCALE GENOMIC DNA]</scope>
    <source>
        <strain evidence="13 14">DSM 599</strain>
    </source>
</reference>
<dbReference type="EC" id="5.1.3.2" evidence="5"/>
<evidence type="ECO:0000256" key="4">
    <source>
        <dbReference type="ARBA" id="ARBA00007637"/>
    </source>
</evidence>
<comment type="cofactor">
    <cofactor evidence="2">
        <name>NAD(+)</name>
        <dbReference type="ChEBI" id="CHEBI:57540"/>
    </cofactor>
</comment>
<evidence type="ECO:0000256" key="2">
    <source>
        <dbReference type="ARBA" id="ARBA00001911"/>
    </source>
</evidence>
<dbReference type="Pfam" id="PF01370">
    <property type="entry name" value="Epimerase"/>
    <property type="match status" value="1"/>
</dbReference>
<evidence type="ECO:0000256" key="6">
    <source>
        <dbReference type="ARBA" id="ARBA00018569"/>
    </source>
</evidence>
<gene>
    <name evidence="13" type="ORF">K5V21_08260</name>
</gene>
<evidence type="ECO:0000313" key="14">
    <source>
        <dbReference type="Proteomes" id="UP001299068"/>
    </source>
</evidence>
<sequence>MSKILVFGGTRFFGKELIKELIINGHDITIATRGIRKDDFGDKVKRILLDKRDENALMKALDGQKYDVVYDTISYSPNDGMRMCNVLRGKTDKYIVVSSVAVYDKGVNLKETEFNPSKYKIVMGEKEEFSYSEGKRLMEAVLYKNAEFPVIAVRFPVVIGKDDYTERLLRYVERVDNKECICSTKLDSHMNLITQNEAGVFLAWLLNKDINAPVNAACIGDISLREMINIIEEECGIEAILNKEYDDNDTSPYNNYLNLTINIINIMELGGYRFKKIHSELREIVKYYKSTLKCRSVV</sequence>
<evidence type="ECO:0000256" key="7">
    <source>
        <dbReference type="ARBA" id="ARBA00023027"/>
    </source>
</evidence>
<keyword evidence="8" id="KW-0299">Galactose metabolism</keyword>
<dbReference type="Proteomes" id="UP001299068">
    <property type="component" value="Unassembled WGS sequence"/>
</dbReference>
<evidence type="ECO:0000259" key="12">
    <source>
        <dbReference type="Pfam" id="PF01370"/>
    </source>
</evidence>
<evidence type="ECO:0000256" key="8">
    <source>
        <dbReference type="ARBA" id="ARBA00023144"/>
    </source>
</evidence>
<organism evidence="13 14">
    <name type="scientific">Clostridium sardiniense</name>
    <name type="common">Clostridium absonum</name>
    <dbReference type="NCBI Taxonomy" id="29369"/>
    <lineage>
        <taxon>Bacteria</taxon>
        <taxon>Bacillati</taxon>
        <taxon>Bacillota</taxon>
        <taxon>Clostridia</taxon>
        <taxon>Eubacteriales</taxon>
        <taxon>Clostridiaceae</taxon>
        <taxon>Clostridium</taxon>
    </lineage>
</organism>
<evidence type="ECO:0000256" key="11">
    <source>
        <dbReference type="ARBA" id="ARBA00033067"/>
    </source>
</evidence>
<dbReference type="PANTHER" id="PTHR43725">
    <property type="entry name" value="UDP-GLUCOSE 4-EPIMERASE"/>
    <property type="match status" value="1"/>
</dbReference>
<comment type="caution">
    <text evidence="13">The sequence shown here is derived from an EMBL/GenBank/DDBJ whole genome shotgun (WGS) entry which is preliminary data.</text>
</comment>
<keyword evidence="14" id="KW-1185">Reference proteome</keyword>
<name>A0ABS7KXY0_CLOSR</name>
<proteinExistence type="inferred from homology"/>
<comment type="pathway">
    <text evidence="3">Carbohydrate metabolism; galactose metabolism.</text>
</comment>
<evidence type="ECO:0000256" key="3">
    <source>
        <dbReference type="ARBA" id="ARBA00004947"/>
    </source>
</evidence>
<evidence type="ECO:0000256" key="9">
    <source>
        <dbReference type="ARBA" id="ARBA00023235"/>
    </source>
</evidence>
<keyword evidence="7" id="KW-0520">NAD</keyword>
<evidence type="ECO:0000256" key="10">
    <source>
        <dbReference type="ARBA" id="ARBA00031367"/>
    </source>
</evidence>
<evidence type="ECO:0000256" key="5">
    <source>
        <dbReference type="ARBA" id="ARBA00013189"/>
    </source>
</evidence>
<dbReference type="Gene3D" id="3.40.50.720">
    <property type="entry name" value="NAD(P)-binding Rossmann-like Domain"/>
    <property type="match status" value="1"/>
</dbReference>
<dbReference type="EMBL" id="JAIKTU010000006">
    <property type="protein sequence ID" value="MBY0755448.1"/>
    <property type="molecule type" value="Genomic_DNA"/>
</dbReference>
<evidence type="ECO:0000313" key="13">
    <source>
        <dbReference type="EMBL" id="MBY0755448.1"/>
    </source>
</evidence>
<keyword evidence="8" id="KW-0119">Carbohydrate metabolism</keyword>
<comment type="catalytic activity">
    <reaction evidence="1">
        <text>UDP-alpha-D-glucose = UDP-alpha-D-galactose</text>
        <dbReference type="Rhea" id="RHEA:22168"/>
        <dbReference type="ChEBI" id="CHEBI:58885"/>
        <dbReference type="ChEBI" id="CHEBI:66914"/>
        <dbReference type="EC" id="5.1.3.2"/>
    </reaction>
</comment>
<dbReference type="PANTHER" id="PTHR43725:SF47">
    <property type="entry name" value="UDP-GLUCOSE 4-EPIMERASE"/>
    <property type="match status" value="1"/>
</dbReference>
<protein>
    <recommendedName>
        <fullName evidence="6">UDP-glucose 4-epimerase</fullName>
        <ecNumber evidence="5">5.1.3.2</ecNumber>
    </recommendedName>
    <alternativeName>
        <fullName evidence="11">Galactowaldenase</fullName>
    </alternativeName>
    <alternativeName>
        <fullName evidence="10">UDP-galactose 4-epimerase</fullName>
    </alternativeName>
</protein>
<comment type="similarity">
    <text evidence="4">Belongs to the NAD(P)-dependent epimerase/dehydratase family.</text>
</comment>
<dbReference type="SUPFAM" id="SSF51735">
    <property type="entry name" value="NAD(P)-binding Rossmann-fold domains"/>
    <property type="match status" value="1"/>
</dbReference>
<feature type="domain" description="NAD-dependent epimerase/dehydratase" evidence="12">
    <location>
        <begin position="4"/>
        <end position="178"/>
    </location>
</feature>